<keyword evidence="3" id="KW-1185">Reference proteome</keyword>
<dbReference type="PANTHER" id="PTHR46623:SF6">
    <property type="entry name" value="ALPHA_BETA-HYDROLASES SUPERFAMILY PROTEIN"/>
    <property type="match status" value="1"/>
</dbReference>
<comment type="caution">
    <text evidence="2">The sequence shown here is derived from an EMBL/GenBank/DDBJ whole genome shotgun (WGS) entry which is preliminary data.</text>
</comment>
<gene>
    <name evidence="2" type="ORF">FOZ76_18310</name>
</gene>
<dbReference type="OrthoDB" id="62567at2"/>
<dbReference type="InterPro" id="IPR029058">
    <property type="entry name" value="AB_hydrolase_fold"/>
</dbReference>
<dbReference type="SUPFAM" id="SSF53474">
    <property type="entry name" value="alpha/beta-Hydrolases"/>
    <property type="match status" value="1"/>
</dbReference>
<proteinExistence type="predicted"/>
<evidence type="ECO:0000313" key="2">
    <source>
        <dbReference type="EMBL" id="TSH91558.1"/>
    </source>
</evidence>
<dbReference type="Proteomes" id="UP000318405">
    <property type="component" value="Unassembled WGS sequence"/>
</dbReference>
<dbReference type="InterPro" id="IPR051049">
    <property type="entry name" value="Dienelactone_hydrolase-like"/>
</dbReference>
<dbReference type="GO" id="GO:0016787">
    <property type="term" value="F:hydrolase activity"/>
    <property type="evidence" value="ECO:0007669"/>
    <property type="project" value="UniProtKB-KW"/>
</dbReference>
<dbReference type="InterPro" id="IPR002925">
    <property type="entry name" value="Dienelactn_hydro"/>
</dbReference>
<dbReference type="AlphaFoldDB" id="A0A556AFA1"/>
<accession>A0A556AFA1</accession>
<dbReference type="EMBL" id="VLTJ01000035">
    <property type="protein sequence ID" value="TSH91558.1"/>
    <property type="molecule type" value="Genomic_DNA"/>
</dbReference>
<evidence type="ECO:0000259" key="1">
    <source>
        <dbReference type="Pfam" id="PF01738"/>
    </source>
</evidence>
<sequence length="235" mass="25350">MRDAVETQWIDLDGSGRFQAYLALPPARKGPGIVLFQEIFGVNAHIQAVARQYALDGFVVLAPDLFWRQEQKVQLGYAGDDMARALAMMKQLDGGELEADCRAAAQALRDRAETTGQPIASLGYCLGGRLAYLSASMGLVDAAVAYYGGGIHDQLDRAASITCPMLFHYAENDGNIPLTAVEKVRETMGSRADVFVYPGATHGFNCWDRGSYDPPSAVSAHGRTLSFLAGHLFSA</sequence>
<keyword evidence="2" id="KW-0378">Hydrolase</keyword>
<name>A0A556AFA1_9BURK</name>
<dbReference type="Gene3D" id="3.40.50.1820">
    <property type="entry name" value="alpha/beta hydrolase"/>
    <property type="match status" value="1"/>
</dbReference>
<dbReference type="PANTHER" id="PTHR46623">
    <property type="entry name" value="CARBOXYMETHYLENEBUTENOLIDASE-RELATED"/>
    <property type="match status" value="1"/>
</dbReference>
<reference evidence="2 3" key="1">
    <citation type="submission" date="2019-07" db="EMBL/GenBank/DDBJ databases">
        <title>Qingshengfaniella alkalisoli gen. nov., sp. nov., isolated from saline soil.</title>
        <authorList>
            <person name="Xu L."/>
            <person name="Huang X.-X."/>
            <person name="Sun J.-Q."/>
        </authorList>
    </citation>
    <scope>NUCLEOTIDE SEQUENCE [LARGE SCALE GENOMIC DNA]</scope>
    <source>
        <strain evidence="2 3">DSM 27279</strain>
    </source>
</reference>
<feature type="domain" description="Dienelactone hydrolase" evidence="1">
    <location>
        <begin position="18"/>
        <end position="230"/>
    </location>
</feature>
<protein>
    <submittedName>
        <fullName evidence="2">Dienelactone hydrolase family protein</fullName>
    </submittedName>
</protein>
<dbReference type="RefSeq" id="WP_143949730.1">
    <property type="nucleotide sequence ID" value="NZ_BAABMB010000006.1"/>
</dbReference>
<organism evidence="2 3">
    <name type="scientific">Verticiella sediminum</name>
    <dbReference type="NCBI Taxonomy" id="1247510"/>
    <lineage>
        <taxon>Bacteria</taxon>
        <taxon>Pseudomonadati</taxon>
        <taxon>Pseudomonadota</taxon>
        <taxon>Betaproteobacteria</taxon>
        <taxon>Burkholderiales</taxon>
        <taxon>Alcaligenaceae</taxon>
        <taxon>Verticiella</taxon>
    </lineage>
</organism>
<evidence type="ECO:0000313" key="3">
    <source>
        <dbReference type="Proteomes" id="UP000318405"/>
    </source>
</evidence>
<dbReference type="Pfam" id="PF01738">
    <property type="entry name" value="DLH"/>
    <property type="match status" value="1"/>
</dbReference>